<gene>
    <name evidence="2" type="ORF">HF526_13125</name>
</gene>
<dbReference type="Proteomes" id="UP000820669">
    <property type="component" value="Unassembled WGS sequence"/>
</dbReference>
<evidence type="ECO:0000313" key="2">
    <source>
        <dbReference type="EMBL" id="NMH98246.1"/>
    </source>
</evidence>
<dbReference type="InterPro" id="IPR036637">
    <property type="entry name" value="Phosphohistidine_dom_sf"/>
</dbReference>
<name>A0ABX1S9L9_9PSEU</name>
<dbReference type="RefSeq" id="WP_169381686.1">
    <property type="nucleotide sequence ID" value="NZ_JAAXLA010000020.1"/>
</dbReference>
<keyword evidence="3" id="KW-1185">Reference proteome</keyword>
<feature type="domain" description="PEP-utilising enzyme mobile" evidence="1">
    <location>
        <begin position="501"/>
        <end position="571"/>
    </location>
</feature>
<evidence type="ECO:0000313" key="3">
    <source>
        <dbReference type="Proteomes" id="UP000820669"/>
    </source>
</evidence>
<organism evidence="2 3">
    <name type="scientific">Pseudonocardia acidicola</name>
    <dbReference type="NCBI Taxonomy" id="2724939"/>
    <lineage>
        <taxon>Bacteria</taxon>
        <taxon>Bacillati</taxon>
        <taxon>Actinomycetota</taxon>
        <taxon>Actinomycetes</taxon>
        <taxon>Pseudonocardiales</taxon>
        <taxon>Pseudonocardiaceae</taxon>
        <taxon>Pseudonocardia</taxon>
    </lineage>
</organism>
<dbReference type="PANTHER" id="PTHR43615:SF1">
    <property type="entry name" value="PPDK_N DOMAIN-CONTAINING PROTEIN"/>
    <property type="match status" value="1"/>
</dbReference>
<dbReference type="InterPro" id="IPR051549">
    <property type="entry name" value="PEP_Utilizing_Enz"/>
</dbReference>
<proteinExistence type="predicted"/>
<dbReference type="SUPFAM" id="SSF52009">
    <property type="entry name" value="Phosphohistidine domain"/>
    <property type="match status" value="1"/>
</dbReference>
<accession>A0ABX1S9L9</accession>
<dbReference type="InterPro" id="IPR008279">
    <property type="entry name" value="PEP-util_enz_mobile_dom"/>
</dbReference>
<comment type="caution">
    <text evidence="2">The sequence shown here is derived from an EMBL/GenBank/DDBJ whole genome shotgun (WGS) entry which is preliminary data.</text>
</comment>
<dbReference type="Pfam" id="PF00391">
    <property type="entry name" value="PEP-utilizers"/>
    <property type="match status" value="1"/>
</dbReference>
<reference evidence="2 3" key="1">
    <citation type="submission" date="2020-04" db="EMBL/GenBank/DDBJ databases">
        <authorList>
            <person name="Klaysubun C."/>
            <person name="Duangmal K."/>
            <person name="Lipun K."/>
        </authorList>
    </citation>
    <scope>NUCLEOTIDE SEQUENCE [LARGE SCALE GENOMIC DNA]</scope>
    <source>
        <strain evidence="2 3">K10HN5</strain>
    </source>
</reference>
<dbReference type="EMBL" id="JAAXLA010000020">
    <property type="protein sequence ID" value="NMH98246.1"/>
    <property type="molecule type" value="Genomic_DNA"/>
</dbReference>
<dbReference type="PANTHER" id="PTHR43615">
    <property type="entry name" value="PHOSPHOENOLPYRUVATE SYNTHASE-RELATED"/>
    <property type="match status" value="1"/>
</dbReference>
<evidence type="ECO:0000259" key="1">
    <source>
        <dbReference type="Pfam" id="PF00391"/>
    </source>
</evidence>
<protein>
    <submittedName>
        <fullName evidence="2">Phosphoenolpyruvate-utilizing protein</fullName>
    </submittedName>
</protein>
<sequence length="576" mass="63276">MVDISRPWVVDSPLSTRFPVYTRANVGEVSPNVATPLFWSMIGGLPSEREWKKALAEFGAFDEDEFRRDVIDIQGMVHGYVYLNLSNLRVFGVRMPGASAELMDRTYLGAPSQEAPYVPHPDDAAPQFTDRILKTVGEVFAVESRPDVEEGTRVAARLRAERPELASLSEAELVARQRAIMADPYAGQLRTHLKMVYESSLVTGAFDEALAPLNDPTIAVRLYGGLGNIASAAPTQALWNLSRMVAGSPEWTAAFDEGADGLLERLRRGSDAGFLTAFDEFLYEYGSRSTNEWEAAPATWETHPAIPLALIDRMRLQPADREPRQQAERLRAERERTTAAVRERLAEEPGQLGRFDAALRSVSVFMPAREQSKTNVIRILHEARLPMWELGHRYVATGHFDRPEDVTMVREDELDALVADPASFRPVIAERWEWYHALSELEPPFLINGEVPPVTTWPRKKDPAVTVVRPGDVLTGLAACPGAATGPARIIEDPADAAELEPGEILVAPMTDPGWTPLFTSAAAVVVNVGAQLSHAAIVSRELGIPCVLAVQHATKRIRTGTMLTVDGTAGTVTVH</sequence>
<dbReference type="Gene3D" id="3.50.30.10">
    <property type="entry name" value="Phosphohistidine domain"/>
    <property type="match status" value="1"/>
</dbReference>